<dbReference type="InterPro" id="IPR041698">
    <property type="entry name" value="Methyltransf_25"/>
</dbReference>
<dbReference type="Gene3D" id="3.40.50.150">
    <property type="entry name" value="Vaccinia Virus protein VP39"/>
    <property type="match status" value="1"/>
</dbReference>
<dbReference type="Pfam" id="PF13649">
    <property type="entry name" value="Methyltransf_25"/>
    <property type="match status" value="1"/>
</dbReference>
<evidence type="ECO:0000313" key="3">
    <source>
        <dbReference type="EMBL" id="QDC25829.1"/>
    </source>
</evidence>
<organism evidence="3 4">
    <name type="scientific">Georgenia yuyongxinii</name>
    <dbReference type="NCBI Taxonomy" id="2589797"/>
    <lineage>
        <taxon>Bacteria</taxon>
        <taxon>Bacillati</taxon>
        <taxon>Actinomycetota</taxon>
        <taxon>Actinomycetes</taxon>
        <taxon>Micrococcales</taxon>
        <taxon>Bogoriellaceae</taxon>
        <taxon>Georgenia</taxon>
    </lineage>
</organism>
<dbReference type="Proteomes" id="UP000314616">
    <property type="component" value="Chromosome"/>
</dbReference>
<dbReference type="InterPro" id="IPR029063">
    <property type="entry name" value="SAM-dependent_MTases_sf"/>
</dbReference>
<evidence type="ECO:0000313" key="4">
    <source>
        <dbReference type="Proteomes" id="UP000314616"/>
    </source>
</evidence>
<sequence>MDAASLTQLLSPQGRALLAELPPYVAEESLRVSTRLRERGVDAGLVAAALTQSRLRERARAKFGERAGRMFFTVAGLEQATRQVVAAHHARRYAGAGSRLVADLGCGLGGDAIALSGLGVAVLAVEADPVTADLAEANLREFPTASVRHGDALALDLAAEGVDAVFADPARRAGGRRIFDPTAYSPPLDVVLALRARVPALGVKVAPGVPYSALPPDARAQWVSVDGDVVEAGLWFGPLAAEGPGRSALVLAGGAAHVLTEADGAGAAGRPDAPARAGEVRPVGAFLYEPDGAVIRAGLVARAAELLGAGLLSEDIAYLTGDTLVATPFATAYRVLDHFPFGLKPLRAYLRARDVGVVTIKKRGTAVEPEQLRRQLGLRGTRAATIVLTRIAGRQSVLVVEPA</sequence>
<dbReference type="KEGG" id="gyu:FE374_15490"/>
<name>A0A5B8C4Y2_9MICO</name>
<keyword evidence="3" id="KW-0489">Methyltransferase</keyword>
<dbReference type="CDD" id="cd02440">
    <property type="entry name" value="AdoMet_MTases"/>
    <property type="match status" value="1"/>
</dbReference>
<dbReference type="AlphaFoldDB" id="A0A5B8C4Y2"/>
<keyword evidence="3" id="KW-0808">Transferase</keyword>
<gene>
    <name evidence="3" type="ORF">FE374_15490</name>
</gene>
<dbReference type="GO" id="GO:0008168">
    <property type="term" value="F:methyltransferase activity"/>
    <property type="evidence" value="ECO:0007669"/>
    <property type="project" value="UniProtKB-KW"/>
</dbReference>
<dbReference type="RefSeq" id="WP_139930078.1">
    <property type="nucleotide sequence ID" value="NZ_CP040915.1"/>
</dbReference>
<dbReference type="GO" id="GO:0032259">
    <property type="term" value="P:methylation"/>
    <property type="evidence" value="ECO:0007669"/>
    <property type="project" value="UniProtKB-KW"/>
</dbReference>
<accession>A0A5B8C4Y2</accession>
<feature type="domain" description="Methyltransferase" evidence="1">
    <location>
        <begin position="101"/>
        <end position="167"/>
    </location>
</feature>
<dbReference type="Pfam" id="PF18096">
    <property type="entry name" value="Thump_like"/>
    <property type="match status" value="1"/>
</dbReference>
<reference evidence="3 4" key="1">
    <citation type="submission" date="2019-05" db="EMBL/GenBank/DDBJ databases">
        <title>Georgenia *** sp. nov., and Georgenia *** sp. nov., isolated from the intestinal contents of plateau pika (Ochotona curzoniae) in the Qinghai-Tibet plateau of China.</title>
        <authorList>
            <person name="Tian Z."/>
        </authorList>
    </citation>
    <scope>NUCLEOTIDE SEQUENCE [LARGE SCALE GENOMIC DNA]</scope>
    <source>
        <strain evidence="3 4">Z443</strain>
    </source>
</reference>
<evidence type="ECO:0000259" key="2">
    <source>
        <dbReference type="Pfam" id="PF18096"/>
    </source>
</evidence>
<dbReference type="PANTHER" id="PTHR14741">
    <property type="entry name" value="S-ADENOSYLMETHIONINE-DEPENDENT METHYLTRANSFERASE RELATED"/>
    <property type="match status" value="1"/>
</dbReference>
<proteinExistence type="predicted"/>
<dbReference type="InterPro" id="IPR041497">
    <property type="entry name" value="Thump-like"/>
</dbReference>
<dbReference type="PANTHER" id="PTHR14741:SF32">
    <property type="entry name" value="TRIMETHYLGUANOSINE SYNTHASE"/>
    <property type="match status" value="1"/>
</dbReference>
<evidence type="ECO:0000259" key="1">
    <source>
        <dbReference type="Pfam" id="PF13649"/>
    </source>
</evidence>
<dbReference type="SUPFAM" id="SSF53335">
    <property type="entry name" value="S-adenosyl-L-methionine-dependent methyltransferases"/>
    <property type="match status" value="1"/>
</dbReference>
<protein>
    <submittedName>
        <fullName evidence="3">Class I SAM-dependent methyltransferase</fullName>
    </submittedName>
</protein>
<feature type="domain" description="THUMP-like" evidence="2">
    <location>
        <begin position="330"/>
        <end position="402"/>
    </location>
</feature>
<dbReference type="OrthoDB" id="9810570at2"/>
<dbReference type="EMBL" id="CP040915">
    <property type="protein sequence ID" value="QDC25829.1"/>
    <property type="molecule type" value="Genomic_DNA"/>
</dbReference>